<keyword evidence="2" id="KW-1185">Reference proteome</keyword>
<dbReference type="AlphaFoldDB" id="A0AAD4MN14"/>
<dbReference type="Proteomes" id="UP001201812">
    <property type="component" value="Unassembled WGS sequence"/>
</dbReference>
<dbReference type="EMBL" id="JAKKPZ010000393">
    <property type="protein sequence ID" value="KAI1695548.1"/>
    <property type="molecule type" value="Genomic_DNA"/>
</dbReference>
<evidence type="ECO:0000313" key="1">
    <source>
        <dbReference type="EMBL" id="KAI1695548.1"/>
    </source>
</evidence>
<accession>A0AAD4MN14</accession>
<proteinExistence type="predicted"/>
<name>A0AAD4MN14_9BILA</name>
<reference evidence="1" key="1">
    <citation type="submission" date="2022-01" db="EMBL/GenBank/DDBJ databases">
        <title>Genome Sequence Resource for Two Populations of Ditylenchus destructor, the Migratory Endoparasitic Phytonematode.</title>
        <authorList>
            <person name="Zhang H."/>
            <person name="Lin R."/>
            <person name="Xie B."/>
        </authorList>
    </citation>
    <scope>NUCLEOTIDE SEQUENCE</scope>
    <source>
        <strain evidence="1">BazhouSP</strain>
    </source>
</reference>
<sequence>MVGTVRMPARWGKFLSITFPQVSVSPGPAVNGLSNATVDLVRKCRYLTIEMSSAADDAIFSGLLSNDHECIDVTFVKSEDNRSVLILPKEDIANFLMRFVAYSIVSF</sequence>
<comment type="caution">
    <text evidence="1">The sequence shown here is derived from an EMBL/GenBank/DDBJ whole genome shotgun (WGS) entry which is preliminary data.</text>
</comment>
<evidence type="ECO:0000313" key="2">
    <source>
        <dbReference type="Proteomes" id="UP001201812"/>
    </source>
</evidence>
<protein>
    <submittedName>
        <fullName evidence="1">Uncharacterized protein</fullName>
    </submittedName>
</protein>
<gene>
    <name evidence="1" type="ORF">DdX_19520</name>
</gene>
<organism evidence="1 2">
    <name type="scientific">Ditylenchus destructor</name>
    <dbReference type="NCBI Taxonomy" id="166010"/>
    <lineage>
        <taxon>Eukaryota</taxon>
        <taxon>Metazoa</taxon>
        <taxon>Ecdysozoa</taxon>
        <taxon>Nematoda</taxon>
        <taxon>Chromadorea</taxon>
        <taxon>Rhabditida</taxon>
        <taxon>Tylenchina</taxon>
        <taxon>Tylenchomorpha</taxon>
        <taxon>Sphaerularioidea</taxon>
        <taxon>Anguinidae</taxon>
        <taxon>Anguininae</taxon>
        <taxon>Ditylenchus</taxon>
    </lineage>
</organism>